<dbReference type="Proteomes" id="UP001185755">
    <property type="component" value="Unassembled WGS sequence"/>
</dbReference>
<name>A0ABU4BCH9_9NOCA</name>
<gene>
    <name evidence="1" type="ORF">R3P96_11225</name>
</gene>
<dbReference type="EMBL" id="JAWLJX010000003">
    <property type="protein sequence ID" value="MDV6261916.1"/>
    <property type="molecule type" value="Genomic_DNA"/>
</dbReference>
<keyword evidence="2" id="KW-1185">Reference proteome</keyword>
<sequence length="105" mass="11330">MLDATPDALMKAVMDRQHKSGDFNGLQLHTGSEPDLIDAAKGLVADRKLEVMASEVDYPNPHIRPWPSRRTIESLDGLADAADGVVVYPTPSALKGVRVPARLKG</sequence>
<comment type="caution">
    <text evidence="1">The sequence shown here is derived from an EMBL/GenBank/DDBJ whole genome shotgun (WGS) entry which is preliminary data.</text>
</comment>
<proteinExistence type="predicted"/>
<dbReference type="RefSeq" id="WP_317564427.1">
    <property type="nucleotide sequence ID" value="NZ_JAWLJX010000003.1"/>
</dbReference>
<evidence type="ECO:0000313" key="2">
    <source>
        <dbReference type="Proteomes" id="UP001185755"/>
    </source>
</evidence>
<protein>
    <submittedName>
        <fullName evidence="1">Uncharacterized protein</fullName>
    </submittedName>
</protein>
<organism evidence="1 2">
    <name type="scientific">Rhodococcoides yunnanense</name>
    <dbReference type="NCBI Taxonomy" id="278209"/>
    <lineage>
        <taxon>Bacteria</taxon>
        <taxon>Bacillati</taxon>
        <taxon>Actinomycetota</taxon>
        <taxon>Actinomycetes</taxon>
        <taxon>Mycobacteriales</taxon>
        <taxon>Nocardiaceae</taxon>
        <taxon>Rhodococcoides</taxon>
    </lineage>
</organism>
<evidence type="ECO:0000313" key="1">
    <source>
        <dbReference type="EMBL" id="MDV6261916.1"/>
    </source>
</evidence>
<reference evidence="1 2" key="1">
    <citation type="submission" date="2023-10" db="EMBL/GenBank/DDBJ databases">
        <title>Development of a sustainable strategy for remediation of hydrocarbon-contaminated territories based on the waste exchange concept.</title>
        <authorList>
            <person name="Krivoruchko A."/>
        </authorList>
    </citation>
    <scope>NUCLEOTIDE SEQUENCE [LARGE SCALE GENOMIC DNA]</scope>
    <source>
        <strain evidence="1 2">IEGM 1323</strain>
    </source>
</reference>
<accession>A0ABU4BCH9</accession>